<evidence type="ECO:0000313" key="2">
    <source>
        <dbReference type="Proteomes" id="UP000199087"/>
    </source>
</evidence>
<dbReference type="EMBL" id="CVRB01000007">
    <property type="protein sequence ID" value="CRK85227.1"/>
    <property type="molecule type" value="Genomic_DNA"/>
</dbReference>
<dbReference type="STRING" id="1499688.BN000_05299"/>
<dbReference type="RefSeq" id="WP_090640080.1">
    <property type="nucleotide sequence ID" value="NZ_CVRB01000007.1"/>
</dbReference>
<organism evidence="1 2">
    <name type="scientific">Neobacillus massiliamazoniensis</name>
    <dbReference type="NCBI Taxonomy" id="1499688"/>
    <lineage>
        <taxon>Bacteria</taxon>
        <taxon>Bacillati</taxon>
        <taxon>Bacillota</taxon>
        <taxon>Bacilli</taxon>
        <taxon>Bacillales</taxon>
        <taxon>Bacillaceae</taxon>
        <taxon>Neobacillus</taxon>
    </lineage>
</organism>
<accession>A0A0U1P4R0</accession>
<sequence length="80" mass="9332">MDSFKIGTWFSYKKLKWETNLEWCSEEVIRKTGLSRERLKKVCLKFCTKIKLSIRQTKSMLMAVAPNITVLTKMTLTGNV</sequence>
<protein>
    <submittedName>
        <fullName evidence="1">Uncharacterized protein</fullName>
    </submittedName>
</protein>
<dbReference type="AlphaFoldDB" id="A0A0U1P4R0"/>
<gene>
    <name evidence="1" type="ORF">BN000_05299</name>
</gene>
<evidence type="ECO:0000313" key="1">
    <source>
        <dbReference type="EMBL" id="CRK85227.1"/>
    </source>
</evidence>
<reference evidence="2" key="1">
    <citation type="submission" date="2015-05" db="EMBL/GenBank/DDBJ databases">
        <authorList>
            <person name="Urmite Genomes"/>
        </authorList>
    </citation>
    <scope>NUCLEOTIDE SEQUENCE [LARGE SCALE GENOMIC DNA]</scope>
    <source>
        <strain evidence="2">LF1</strain>
    </source>
</reference>
<proteinExistence type="predicted"/>
<dbReference type="Proteomes" id="UP000199087">
    <property type="component" value="Unassembled WGS sequence"/>
</dbReference>
<keyword evidence="2" id="KW-1185">Reference proteome</keyword>
<name>A0A0U1P4R0_9BACI</name>